<dbReference type="InterPro" id="IPR018920">
    <property type="entry name" value="EssA/YueC"/>
</dbReference>
<keyword evidence="6 8" id="KW-0472">Membrane</keyword>
<proteinExistence type="inferred from homology"/>
<dbReference type="EMBL" id="BMFK01000001">
    <property type="protein sequence ID" value="GGE55248.1"/>
    <property type="molecule type" value="Genomic_DNA"/>
</dbReference>
<evidence type="ECO:0000256" key="8">
    <source>
        <dbReference type="SAM" id="Phobius"/>
    </source>
</evidence>
<protein>
    <recommendedName>
        <fullName evidence="12">ESAT-6 secretion machinery protein EssA</fullName>
    </recommendedName>
</protein>
<feature type="coiled-coil region" evidence="7">
    <location>
        <begin position="39"/>
        <end position="69"/>
    </location>
</feature>
<keyword evidence="7" id="KW-0175">Coiled coil</keyword>
<keyword evidence="11" id="KW-1185">Reference proteome</keyword>
<evidence type="ECO:0000256" key="6">
    <source>
        <dbReference type="ARBA" id="ARBA00023136"/>
    </source>
</evidence>
<keyword evidence="3" id="KW-1003">Cell membrane</keyword>
<evidence type="ECO:0000256" key="2">
    <source>
        <dbReference type="ARBA" id="ARBA00008570"/>
    </source>
</evidence>
<dbReference type="NCBIfam" id="TIGR03927">
    <property type="entry name" value="T7SS_EssA_Firm"/>
    <property type="match status" value="1"/>
</dbReference>
<evidence type="ECO:0000256" key="3">
    <source>
        <dbReference type="ARBA" id="ARBA00022475"/>
    </source>
</evidence>
<evidence type="ECO:0000256" key="5">
    <source>
        <dbReference type="ARBA" id="ARBA00022989"/>
    </source>
</evidence>
<keyword evidence="9" id="KW-0732">Signal</keyword>
<reference evidence="10" key="2">
    <citation type="submission" date="2020-09" db="EMBL/GenBank/DDBJ databases">
        <authorList>
            <person name="Sun Q."/>
            <person name="Zhou Y."/>
        </authorList>
    </citation>
    <scope>NUCLEOTIDE SEQUENCE</scope>
    <source>
        <strain evidence="10">CGMCC 1.12698</strain>
    </source>
</reference>
<gene>
    <name evidence="10" type="ORF">GCM10007140_01960</name>
</gene>
<evidence type="ECO:0000256" key="7">
    <source>
        <dbReference type="SAM" id="Coils"/>
    </source>
</evidence>
<feature type="transmembrane region" description="Helical" evidence="8">
    <location>
        <begin position="140"/>
        <end position="160"/>
    </location>
</feature>
<dbReference type="InterPro" id="IPR034026">
    <property type="entry name" value="EssA"/>
</dbReference>
<organism evidence="10 11">
    <name type="scientific">Priestia taiwanensis</name>
    <dbReference type="NCBI Taxonomy" id="1347902"/>
    <lineage>
        <taxon>Bacteria</taxon>
        <taxon>Bacillati</taxon>
        <taxon>Bacillota</taxon>
        <taxon>Bacilli</taxon>
        <taxon>Bacillales</taxon>
        <taxon>Bacillaceae</taxon>
        <taxon>Priestia</taxon>
    </lineage>
</organism>
<accession>A0A917AK56</accession>
<evidence type="ECO:0000256" key="9">
    <source>
        <dbReference type="SAM" id="SignalP"/>
    </source>
</evidence>
<evidence type="ECO:0000313" key="10">
    <source>
        <dbReference type="EMBL" id="GGE55248.1"/>
    </source>
</evidence>
<dbReference type="AlphaFoldDB" id="A0A917AK56"/>
<evidence type="ECO:0008006" key="12">
    <source>
        <dbReference type="Google" id="ProtNLM"/>
    </source>
</evidence>
<sequence>MMKRKSKLDKSFFMFLLLISATVPNGAVADSYLDHSGKMEFKIDRIQQTEEERQRKKEDEKKIQKEENDLFKPRIDKQIKEIQAKDEKEMDALEDSLFSDQQVASSAPDGKELLFESTYKVKAVAVEKQSEQEKKTGTTIFTGIIVGVVFLLCSTVYFVIKKNEI</sequence>
<dbReference type="Pfam" id="PF10661">
    <property type="entry name" value="EssA"/>
    <property type="match status" value="1"/>
</dbReference>
<dbReference type="Proteomes" id="UP000605259">
    <property type="component" value="Unassembled WGS sequence"/>
</dbReference>
<comment type="subcellular location">
    <subcellularLocation>
        <location evidence="1">Cell membrane</location>
        <topology evidence="1">Single-pass membrane protein</topology>
    </subcellularLocation>
</comment>
<feature type="signal peptide" evidence="9">
    <location>
        <begin position="1"/>
        <end position="29"/>
    </location>
</feature>
<evidence type="ECO:0000256" key="4">
    <source>
        <dbReference type="ARBA" id="ARBA00022692"/>
    </source>
</evidence>
<comment type="similarity">
    <text evidence="2">Belongs to the EssA family.</text>
</comment>
<comment type="caution">
    <text evidence="10">The sequence shown here is derived from an EMBL/GenBank/DDBJ whole genome shotgun (WGS) entry which is preliminary data.</text>
</comment>
<reference evidence="10" key="1">
    <citation type="journal article" date="2014" name="Int. J. Syst. Evol. Microbiol.">
        <title>Complete genome sequence of Corynebacterium casei LMG S-19264T (=DSM 44701T), isolated from a smear-ripened cheese.</title>
        <authorList>
            <consortium name="US DOE Joint Genome Institute (JGI-PGF)"/>
            <person name="Walter F."/>
            <person name="Albersmeier A."/>
            <person name="Kalinowski J."/>
            <person name="Ruckert C."/>
        </authorList>
    </citation>
    <scope>NUCLEOTIDE SEQUENCE</scope>
    <source>
        <strain evidence="10">CGMCC 1.12698</strain>
    </source>
</reference>
<keyword evidence="4 8" id="KW-0812">Transmembrane</keyword>
<feature type="chain" id="PRO_5036722571" description="ESAT-6 secretion machinery protein EssA" evidence="9">
    <location>
        <begin position="30"/>
        <end position="165"/>
    </location>
</feature>
<dbReference type="RefSeq" id="WP_188386591.1">
    <property type="nucleotide sequence ID" value="NZ_BMFK01000001.1"/>
</dbReference>
<dbReference type="GO" id="GO:0005886">
    <property type="term" value="C:plasma membrane"/>
    <property type="evidence" value="ECO:0007669"/>
    <property type="project" value="UniProtKB-SubCell"/>
</dbReference>
<keyword evidence="5 8" id="KW-1133">Transmembrane helix</keyword>
<evidence type="ECO:0000256" key="1">
    <source>
        <dbReference type="ARBA" id="ARBA00004162"/>
    </source>
</evidence>
<name>A0A917AK56_9BACI</name>
<evidence type="ECO:0000313" key="11">
    <source>
        <dbReference type="Proteomes" id="UP000605259"/>
    </source>
</evidence>